<dbReference type="InterPro" id="IPR008967">
    <property type="entry name" value="p53-like_TF_DNA-bd_sf"/>
</dbReference>
<dbReference type="GO" id="GO:0005634">
    <property type="term" value="C:nucleus"/>
    <property type="evidence" value="ECO:0007669"/>
    <property type="project" value="UniProtKB-SubCell"/>
</dbReference>
<dbReference type="PRINTS" id="PR00967">
    <property type="entry name" value="ONCOGENEAML1"/>
</dbReference>
<comment type="subcellular location">
    <subcellularLocation>
        <location evidence="1">Nucleus</location>
    </subcellularLocation>
</comment>
<evidence type="ECO:0000256" key="3">
    <source>
        <dbReference type="ARBA" id="ARBA00023163"/>
    </source>
</evidence>
<evidence type="ECO:0000256" key="1">
    <source>
        <dbReference type="ARBA" id="ARBA00004123"/>
    </source>
</evidence>
<dbReference type="WBParaSite" id="TREG1_10970.2">
    <property type="protein sequence ID" value="TREG1_10970.2"/>
    <property type="gene ID" value="TREG1_10970"/>
</dbReference>
<reference evidence="7 8" key="2">
    <citation type="submission" date="2023-11" db="UniProtKB">
        <authorList>
            <consortium name="WormBaseParasite"/>
        </authorList>
    </citation>
    <scope>IDENTIFICATION</scope>
</reference>
<dbReference type="GO" id="GO:0000981">
    <property type="term" value="F:DNA-binding transcription factor activity, RNA polymerase II-specific"/>
    <property type="evidence" value="ECO:0007669"/>
    <property type="project" value="TreeGrafter"/>
</dbReference>
<dbReference type="PANTHER" id="PTHR11950:SF31">
    <property type="entry name" value="SEGMENTATION PROTEIN RUNT"/>
    <property type="match status" value="1"/>
</dbReference>
<keyword evidence="4" id="KW-0539">Nucleus</keyword>
<evidence type="ECO:0000256" key="4">
    <source>
        <dbReference type="ARBA" id="ARBA00023242"/>
    </source>
</evidence>
<dbReference type="AlphaFoldDB" id="A0AA85IUS6"/>
<dbReference type="Pfam" id="PF00853">
    <property type="entry name" value="Runt"/>
    <property type="match status" value="1"/>
</dbReference>
<accession>A0AA85IUS6</accession>
<evidence type="ECO:0000259" key="5">
    <source>
        <dbReference type="PROSITE" id="PS51062"/>
    </source>
</evidence>
<keyword evidence="6" id="KW-1185">Reference proteome</keyword>
<name>A0AA85IUS6_TRIRE</name>
<proteinExistence type="predicted"/>
<evidence type="ECO:0000313" key="7">
    <source>
        <dbReference type="WBParaSite" id="TREG1_10970.1"/>
    </source>
</evidence>
<dbReference type="WBParaSite" id="TREG1_10970.1">
    <property type="protein sequence ID" value="TREG1_10970.1"/>
    <property type="gene ID" value="TREG1_10970"/>
</dbReference>
<dbReference type="Gene3D" id="2.60.40.720">
    <property type="match status" value="1"/>
</dbReference>
<dbReference type="PANTHER" id="PTHR11950">
    <property type="entry name" value="RUNT RELATED"/>
    <property type="match status" value="1"/>
</dbReference>
<dbReference type="InterPro" id="IPR013524">
    <property type="entry name" value="Runt_dom"/>
</dbReference>
<reference evidence="6" key="1">
    <citation type="submission" date="2022-06" db="EMBL/GenBank/DDBJ databases">
        <authorList>
            <person name="Berger JAMES D."/>
            <person name="Berger JAMES D."/>
        </authorList>
    </citation>
    <scope>NUCLEOTIDE SEQUENCE [LARGE SCALE GENOMIC DNA]</scope>
</reference>
<evidence type="ECO:0000313" key="6">
    <source>
        <dbReference type="Proteomes" id="UP000050795"/>
    </source>
</evidence>
<evidence type="ECO:0000256" key="2">
    <source>
        <dbReference type="ARBA" id="ARBA00023015"/>
    </source>
</evidence>
<dbReference type="SUPFAM" id="SSF49417">
    <property type="entry name" value="p53-like transcription factors"/>
    <property type="match status" value="1"/>
</dbReference>
<sequence length="704" mass="78982">MSDILLAEYTLKRALREHTTDLAPTSNPHLLCTPLPKHWRSNKSLPSQFRVVSLIPVPDGTRVTVTAGNEERPCAELKNPVTVMHGHEARFSDLRFLGRSGRGKSFNITITVETTPPIIALYARAIKVTVDGPRVPRSKYSAVRTGRVHKEMKRLGSRHQNMCEHSNISRSFPNRSNYPTTDNLQRNRLKRTTHEVNCNPFNETFKKQNTMVTRFSPPVLIREQLTPIPPETSNTGDNIATKPLKLPRLSQQINEKSLSPSESSINSFGSINDTNGIGFSPYESTYLLSSINEAYAKLLARQAWLDRMTFNSIHTSSSTTTTATTTLMTTTATSSSMISNTTTSASPFKGSIYSDSCNTDRNKLMNPVYNSSQVKDNCISNSTEVFSPVSFLSTFLHSNNTNSCKTPIPNNSSHEQKDIKPNISYPPVLNPKSFGTNPHFVKDTCHDIDLSNRVNNSQQNHLNYPQSIPFSTSTTYNGLCQPNDISNSLFSSFLYSAMTSMLNSTRYNIPENKSNTTSPSHSKWEDPNYCHYYNAFTTFLSGMLNASSMQSQVSTPKKAHTITNNNNNSIGGNNYSNFDEIKWKELINDNNIAPNFNNESIDVDMKLNRMDNSQKSSNNVLSIDHLLDLDTDSASNTTHNSATHKSNNITLASVNECKPNYTNTMINPMNRHNYLNYFPQNMPDPLLFKSLLARHFSENKLFRV</sequence>
<dbReference type="GO" id="GO:0000978">
    <property type="term" value="F:RNA polymerase II cis-regulatory region sequence-specific DNA binding"/>
    <property type="evidence" value="ECO:0007669"/>
    <property type="project" value="TreeGrafter"/>
</dbReference>
<evidence type="ECO:0000313" key="8">
    <source>
        <dbReference type="WBParaSite" id="TREG1_10970.2"/>
    </source>
</evidence>
<dbReference type="GO" id="GO:0005524">
    <property type="term" value="F:ATP binding"/>
    <property type="evidence" value="ECO:0007669"/>
    <property type="project" value="InterPro"/>
</dbReference>
<keyword evidence="2" id="KW-0805">Transcription regulation</keyword>
<dbReference type="InterPro" id="IPR012346">
    <property type="entry name" value="p53/RUNT-type_TF_DNA-bd_sf"/>
</dbReference>
<dbReference type="Proteomes" id="UP000050795">
    <property type="component" value="Unassembled WGS sequence"/>
</dbReference>
<protein>
    <submittedName>
        <fullName evidence="7 8">Homeobox domain-containing protein</fullName>
    </submittedName>
</protein>
<dbReference type="InterPro" id="IPR000040">
    <property type="entry name" value="AML1_Runt"/>
</dbReference>
<organism evidence="6 7">
    <name type="scientific">Trichobilharzia regenti</name>
    <name type="common">Nasal bird schistosome</name>
    <dbReference type="NCBI Taxonomy" id="157069"/>
    <lineage>
        <taxon>Eukaryota</taxon>
        <taxon>Metazoa</taxon>
        <taxon>Spiralia</taxon>
        <taxon>Lophotrochozoa</taxon>
        <taxon>Platyhelminthes</taxon>
        <taxon>Trematoda</taxon>
        <taxon>Digenea</taxon>
        <taxon>Strigeidida</taxon>
        <taxon>Schistosomatoidea</taxon>
        <taxon>Schistosomatidae</taxon>
        <taxon>Trichobilharzia</taxon>
    </lineage>
</organism>
<dbReference type="PROSITE" id="PS51062">
    <property type="entry name" value="RUNT"/>
    <property type="match status" value="1"/>
</dbReference>
<feature type="domain" description="Runt" evidence="5">
    <location>
        <begin position="10"/>
        <end position="138"/>
    </location>
</feature>
<keyword evidence="3" id="KW-0804">Transcription</keyword>